<evidence type="ECO:0000256" key="1">
    <source>
        <dbReference type="SAM" id="Phobius"/>
    </source>
</evidence>
<feature type="transmembrane region" description="Helical" evidence="1">
    <location>
        <begin position="137"/>
        <end position="163"/>
    </location>
</feature>
<name>A0AAU6V1I6_UNCXX</name>
<evidence type="ECO:0000313" key="2">
    <source>
        <dbReference type="EMBL" id="XAG80066.1"/>
    </source>
</evidence>
<proteinExistence type="predicted"/>
<keyword evidence="1" id="KW-1133">Transmembrane helix</keyword>
<feature type="transmembrane region" description="Helical" evidence="1">
    <location>
        <begin position="169"/>
        <end position="188"/>
    </location>
</feature>
<keyword evidence="1" id="KW-0472">Membrane</keyword>
<reference evidence="2" key="1">
    <citation type="submission" date="2022-03" db="EMBL/GenBank/DDBJ databases">
        <title>Sea Food Isolates.</title>
        <authorList>
            <person name="Li c."/>
        </authorList>
    </citation>
    <scope>NUCLEOTIDE SEQUENCE</scope>
    <source>
        <strain evidence="2">19NY03SH02</strain>
    </source>
</reference>
<protein>
    <submittedName>
        <fullName evidence="2">Uncharacterized protein</fullName>
    </submittedName>
</protein>
<accession>A0AAU6V1I6</accession>
<dbReference type="AlphaFoldDB" id="A0AAU6V1I6"/>
<sequence>MSQNTMELSTLKKLRKVVPGTVFLFFSVPAYQFFVDTLFQIDESLKFSLEGYGAVIAIVIGSFFGTLKVRKLRNEKTHKEINDNIKSRLLEEGLKENRTEEEKDKVKNSKKLMHVFYYLIDNEESLKEKSKLVRDNGLIWTSTADVAILGCFFSWLYFILILIFGVNGLLVSAGLLIGTIGLISGAILHPRTVREHIRLGNEQIEFILTNHREDLQSRVTELFH</sequence>
<organism evidence="2">
    <name type="scientific">bacterium 19NY03SH02</name>
    <dbReference type="NCBI Taxonomy" id="2920631"/>
    <lineage>
        <taxon>Bacteria</taxon>
    </lineage>
</organism>
<feature type="transmembrane region" description="Helical" evidence="1">
    <location>
        <begin position="21"/>
        <end position="39"/>
    </location>
</feature>
<keyword evidence="1" id="KW-0812">Transmembrane</keyword>
<gene>
    <name evidence="2" type="ORF">MRN14_16640</name>
</gene>
<dbReference type="EMBL" id="CP095354">
    <property type="protein sequence ID" value="XAG80066.1"/>
    <property type="molecule type" value="Genomic_DNA"/>
</dbReference>
<feature type="transmembrane region" description="Helical" evidence="1">
    <location>
        <begin position="51"/>
        <end position="69"/>
    </location>
</feature>